<accession>A0A2A9D1N1</accession>
<dbReference type="Gene3D" id="3.40.50.1240">
    <property type="entry name" value="Phosphoglycerate mutase-like"/>
    <property type="match status" value="1"/>
</dbReference>
<dbReference type="GO" id="GO:0005737">
    <property type="term" value="C:cytoplasm"/>
    <property type="evidence" value="ECO:0007669"/>
    <property type="project" value="TreeGrafter"/>
</dbReference>
<dbReference type="InterPro" id="IPR013078">
    <property type="entry name" value="His_Pase_superF_clade-1"/>
</dbReference>
<protein>
    <submittedName>
        <fullName evidence="1">Broad specificity phosphatase PhoE</fullName>
    </submittedName>
</protein>
<dbReference type="EMBL" id="PDJD01000001">
    <property type="protein sequence ID" value="PFG20574.1"/>
    <property type="molecule type" value="Genomic_DNA"/>
</dbReference>
<dbReference type="CDD" id="cd07067">
    <property type="entry name" value="HP_PGM_like"/>
    <property type="match status" value="1"/>
</dbReference>
<evidence type="ECO:0000313" key="1">
    <source>
        <dbReference type="EMBL" id="PFG20574.1"/>
    </source>
</evidence>
<name>A0A2A9D1N1_9MICO</name>
<dbReference type="SUPFAM" id="SSF53254">
    <property type="entry name" value="Phosphoglycerate mutase-like"/>
    <property type="match status" value="1"/>
</dbReference>
<proteinExistence type="predicted"/>
<dbReference type="OrthoDB" id="3215466at2"/>
<dbReference type="Proteomes" id="UP000224915">
    <property type="component" value="Unassembled WGS sequence"/>
</dbReference>
<dbReference type="GO" id="GO:0016791">
    <property type="term" value="F:phosphatase activity"/>
    <property type="evidence" value="ECO:0007669"/>
    <property type="project" value="TreeGrafter"/>
</dbReference>
<dbReference type="InterPro" id="IPR029033">
    <property type="entry name" value="His_PPase_superfam"/>
</dbReference>
<gene>
    <name evidence="1" type="ORF">ATL40_2179</name>
</gene>
<reference evidence="1 2" key="1">
    <citation type="submission" date="2017-10" db="EMBL/GenBank/DDBJ databases">
        <title>Sequencing the genomes of 1000 actinobacteria strains.</title>
        <authorList>
            <person name="Klenk H.-P."/>
        </authorList>
    </citation>
    <scope>NUCLEOTIDE SEQUENCE [LARGE SCALE GENOMIC DNA]</scope>
    <source>
        <strain evidence="1 2">DSM 21801</strain>
    </source>
</reference>
<dbReference type="SMART" id="SM00855">
    <property type="entry name" value="PGAM"/>
    <property type="match status" value="1"/>
</dbReference>
<dbReference type="PANTHER" id="PTHR48100:SF51">
    <property type="entry name" value="PHOSPHOGLYCERATE MUTASE"/>
    <property type="match status" value="1"/>
</dbReference>
<dbReference type="AlphaFoldDB" id="A0A2A9D1N1"/>
<comment type="caution">
    <text evidence="1">The sequence shown here is derived from an EMBL/GenBank/DDBJ whole genome shotgun (WGS) entry which is preliminary data.</text>
</comment>
<dbReference type="Pfam" id="PF00300">
    <property type="entry name" value="His_Phos_1"/>
    <property type="match status" value="1"/>
</dbReference>
<keyword evidence="2" id="KW-1185">Reference proteome</keyword>
<dbReference type="PANTHER" id="PTHR48100">
    <property type="entry name" value="BROAD-SPECIFICITY PHOSPHATASE YOR283W-RELATED"/>
    <property type="match status" value="1"/>
</dbReference>
<sequence>MPRTLVHVVRHGEVHNPDGVLYGRLPGYRLSERGLAMAQLVADTLHDGGAQVRLVVASPLLRAQQTAAPMARAFGLEVGVDARLLEAGNILQGRRLSAGGPTALLAPDVLRHLYNPFTPSWGEPFTQQRDRMIAAVASARTAVDAAGGGEAVLVSHQSPIWALRRALQGQPLWHDPRTRECSLASVTTLTFDGATLLTHDYAEPAAALLPEKPGVAGA</sequence>
<evidence type="ECO:0000313" key="2">
    <source>
        <dbReference type="Proteomes" id="UP000224915"/>
    </source>
</evidence>
<organism evidence="1 2">
    <name type="scientific">Serinibacter salmoneus</name>
    <dbReference type="NCBI Taxonomy" id="556530"/>
    <lineage>
        <taxon>Bacteria</taxon>
        <taxon>Bacillati</taxon>
        <taxon>Actinomycetota</taxon>
        <taxon>Actinomycetes</taxon>
        <taxon>Micrococcales</taxon>
        <taxon>Beutenbergiaceae</taxon>
        <taxon>Serinibacter</taxon>
    </lineage>
</organism>
<dbReference type="InterPro" id="IPR050275">
    <property type="entry name" value="PGM_Phosphatase"/>
</dbReference>
<dbReference type="RefSeq" id="WP_098469523.1">
    <property type="nucleotide sequence ID" value="NZ_PDJD01000001.1"/>
</dbReference>